<feature type="compositionally biased region" description="Polar residues" evidence="1">
    <location>
        <begin position="305"/>
        <end position="336"/>
    </location>
</feature>
<keyword evidence="2" id="KW-0472">Membrane</keyword>
<evidence type="ECO:0000313" key="4">
    <source>
        <dbReference type="Proteomes" id="UP001140560"/>
    </source>
</evidence>
<protein>
    <submittedName>
        <fullName evidence="3">Uncharacterized protein</fullName>
    </submittedName>
</protein>
<dbReference type="Proteomes" id="UP001140560">
    <property type="component" value="Unassembled WGS sequence"/>
</dbReference>
<keyword evidence="4" id="KW-1185">Reference proteome</keyword>
<feature type="region of interest" description="Disordered" evidence="1">
    <location>
        <begin position="295"/>
        <end position="349"/>
    </location>
</feature>
<keyword evidence="2" id="KW-0812">Transmembrane</keyword>
<evidence type="ECO:0000256" key="2">
    <source>
        <dbReference type="SAM" id="Phobius"/>
    </source>
</evidence>
<dbReference type="PANTHER" id="PTHR35040">
    <property type="match status" value="1"/>
</dbReference>
<keyword evidence="2" id="KW-1133">Transmembrane helix</keyword>
<comment type="caution">
    <text evidence="3">The sequence shown here is derived from an EMBL/GenBank/DDBJ whole genome shotgun (WGS) entry which is preliminary data.</text>
</comment>
<accession>A0A9W9CLJ2</accession>
<dbReference type="Pfam" id="PF12138">
    <property type="entry name" value="Spherulin4"/>
    <property type="match status" value="1"/>
</dbReference>
<dbReference type="PANTHER" id="PTHR35040:SF7">
    <property type="entry name" value="FIBRONECTIN TYPE-III DOMAIN-CONTAINING PROTEIN-RELATED"/>
    <property type="match status" value="1"/>
</dbReference>
<proteinExistence type="predicted"/>
<reference evidence="3" key="1">
    <citation type="submission" date="2022-10" db="EMBL/GenBank/DDBJ databases">
        <title>Tapping the CABI collections for fungal endophytes: first genome assemblies for Collariella, Neodidymelliopsis, Ascochyta clinopodiicola, Didymella pomorum, Didymosphaeria variabile, Neocosmospora piperis and Neocucurbitaria cava.</title>
        <authorList>
            <person name="Hill R."/>
        </authorList>
    </citation>
    <scope>NUCLEOTIDE SEQUENCE</scope>
    <source>
        <strain evidence="3">IMI 356814</strain>
    </source>
</reference>
<feature type="transmembrane region" description="Helical" evidence="2">
    <location>
        <begin position="427"/>
        <end position="450"/>
    </location>
</feature>
<name>A0A9W9CLJ2_9PLEO</name>
<dbReference type="EMBL" id="JAPEUY010000011">
    <property type="protein sequence ID" value="KAJ4368388.1"/>
    <property type="molecule type" value="Genomic_DNA"/>
</dbReference>
<evidence type="ECO:0000313" key="3">
    <source>
        <dbReference type="EMBL" id="KAJ4368388.1"/>
    </source>
</evidence>
<dbReference type="OrthoDB" id="5342184at2759"/>
<gene>
    <name evidence="3" type="ORF">N0V83_006745</name>
</gene>
<dbReference type="InterPro" id="IPR021986">
    <property type="entry name" value="Spherulin4"/>
</dbReference>
<dbReference type="AlphaFoldDB" id="A0A9W9CLJ2"/>
<evidence type="ECO:0000256" key="1">
    <source>
        <dbReference type="SAM" id="MobiDB-lite"/>
    </source>
</evidence>
<sequence>MDQRQLAIQRSLAPEPIRGHWWRAAWATYTRLPRELRDMVYQHVWSDEANRTMIPKHSRPAFVVPLIVGEDFAREAAEWYYEHGCLGRPVLLKNLKDFLVDDYFLLGVTPDITTMRKLAVRVEFELLVPTSVLVADVEARFNHLFRLRLMPGFNITIVLDIKFEERRIPNSVLALCHYIQRVIQAFEHKGCKVMVELDLVKIETQYDYFNGPYARGLNPASYHYLSMMTPVASPSNPLYHSNPINRWQRIESSPSLLYRIIDGEAAKDMLASTAYEWEQFLWSDKDLLRNVTPEARNANVPPSQPLSQNTSRTSLSTYKAQSRMSTSSRRNISSPYSLAIPPKNNRTSTSTSAISEYQQAKPTLAGTKSVERLRVPTPPKKAVLVSEKPIQPCVSNDKAISTTSSHHGYASPYIPAPKKKLEMNDRVLAFAVTLGLVLLLAIIIPLGIIIPQKLIKPLPINAIVPFYINPEQSGSWGRLYDAIVRHPDTNFTIIINPDSGPGTTVWPPAPYIDAIKTLNVHLNVKTLGYIDTKGGTRDNATIRSEIDIYAGWANVSDKLTLNGIYFDHTPWNYTEHAAAYLRNISAAVRRSDGGFGDERAWVVYNPGRVPFEDNTQRGHSKGLMPYKPDVTVVFEGVYDDMPRKNKLQDLLGSSKDDRAGRAMLVNSVPKDLGLGGLRKIVDDVRRDVGWLFVTDLSDDVYAGYGSIWEEWLNVMW</sequence>
<organism evidence="3 4">
    <name type="scientific">Neocucurbitaria cava</name>
    <dbReference type="NCBI Taxonomy" id="798079"/>
    <lineage>
        <taxon>Eukaryota</taxon>
        <taxon>Fungi</taxon>
        <taxon>Dikarya</taxon>
        <taxon>Ascomycota</taxon>
        <taxon>Pezizomycotina</taxon>
        <taxon>Dothideomycetes</taxon>
        <taxon>Pleosporomycetidae</taxon>
        <taxon>Pleosporales</taxon>
        <taxon>Pleosporineae</taxon>
        <taxon>Cucurbitariaceae</taxon>
        <taxon>Neocucurbitaria</taxon>
    </lineage>
</organism>